<proteinExistence type="predicted"/>
<evidence type="ECO:0000313" key="1">
    <source>
        <dbReference type="EMBL" id="MBX73676.1"/>
    </source>
</evidence>
<dbReference type="EMBL" id="GGEC01093192">
    <property type="protein sequence ID" value="MBX73676.1"/>
    <property type="molecule type" value="Transcribed_RNA"/>
</dbReference>
<sequence>MSPMPCSMVKLHWNTAEEMDIIE</sequence>
<name>A0A2P2R344_RHIMU</name>
<dbReference type="AlphaFoldDB" id="A0A2P2R344"/>
<accession>A0A2P2R344</accession>
<protein>
    <submittedName>
        <fullName evidence="1">Uncharacterized protein</fullName>
    </submittedName>
</protein>
<reference evidence="1" key="1">
    <citation type="submission" date="2018-02" db="EMBL/GenBank/DDBJ databases">
        <title>Rhizophora mucronata_Transcriptome.</title>
        <authorList>
            <person name="Meera S.P."/>
            <person name="Sreeshan A."/>
            <person name="Augustine A."/>
        </authorList>
    </citation>
    <scope>NUCLEOTIDE SEQUENCE</scope>
    <source>
        <tissue evidence="1">Leaf</tissue>
    </source>
</reference>
<organism evidence="1">
    <name type="scientific">Rhizophora mucronata</name>
    <name type="common">Asiatic mangrove</name>
    <dbReference type="NCBI Taxonomy" id="61149"/>
    <lineage>
        <taxon>Eukaryota</taxon>
        <taxon>Viridiplantae</taxon>
        <taxon>Streptophyta</taxon>
        <taxon>Embryophyta</taxon>
        <taxon>Tracheophyta</taxon>
        <taxon>Spermatophyta</taxon>
        <taxon>Magnoliopsida</taxon>
        <taxon>eudicotyledons</taxon>
        <taxon>Gunneridae</taxon>
        <taxon>Pentapetalae</taxon>
        <taxon>rosids</taxon>
        <taxon>fabids</taxon>
        <taxon>Malpighiales</taxon>
        <taxon>Rhizophoraceae</taxon>
        <taxon>Rhizophora</taxon>
    </lineage>
</organism>